<dbReference type="Proteomes" id="UP000825009">
    <property type="component" value="Chromosome"/>
</dbReference>
<dbReference type="EMBL" id="CP079194">
    <property type="protein sequence ID" value="QXT40979.1"/>
    <property type="molecule type" value="Genomic_DNA"/>
</dbReference>
<evidence type="ECO:0000259" key="3">
    <source>
        <dbReference type="Pfam" id="PF00589"/>
    </source>
</evidence>
<reference evidence="6 7" key="1">
    <citation type="submission" date="2021-07" db="EMBL/GenBank/DDBJ databases">
        <title>A novel Jannaschia species isolated from marine dinoflagellate Ceratoperidinium margalefii.</title>
        <authorList>
            <person name="Jiang Y."/>
            <person name="Li Z."/>
        </authorList>
    </citation>
    <scope>NUCLEOTIDE SEQUENCE [LARGE SCALE GENOMIC DNA]</scope>
    <source>
        <strain evidence="6 7">J12C1-MA-4</strain>
    </source>
</reference>
<evidence type="ECO:0000256" key="2">
    <source>
        <dbReference type="ARBA" id="ARBA00022908"/>
    </source>
</evidence>
<evidence type="ECO:0000313" key="7">
    <source>
        <dbReference type="Proteomes" id="UP000825009"/>
    </source>
</evidence>
<gene>
    <name evidence="6" type="ORF">KYE46_07080</name>
</gene>
<dbReference type="GO" id="GO:0006310">
    <property type="term" value="P:DNA recombination"/>
    <property type="evidence" value="ECO:0007669"/>
    <property type="project" value="InterPro"/>
</dbReference>
<comment type="similarity">
    <text evidence="1">Belongs to the 'phage' integrase family.</text>
</comment>
<sequence>MPSLTVRKVASLQLPGRYGDGNGLYLLIGPTGAKSWVLRTVVHGRRRDLGLGSAALVSLAEARQEAQNLRKIARSGGNPDTVRKQESLTFKEATLRVHKSLIPTWRSGKHGQLWLNSMENHVFPIIGDRPIDSVETADVMAILAPVWTTTPDTARRLKQRIALVFDWAKGAGHYHSENPVNGVKKALPKVKRLVSHRLALPWQKLPDFMLELHTRDSMSARALEFLILTATRSKECRFACWRELTSEDWKIPAERMKREVEHRIPLSAAARAVLERVRGIESELVFPYFSQQGAEGGKPQSENAFLALLKRMQRDDFTPHGFRSTFRDWCSECTDVSDKVAEAALSHSTGNETEQAYARSDLFGRRVELMEKWGAFATSKLPFA</sequence>
<dbReference type="InterPro" id="IPR053876">
    <property type="entry name" value="Phage_int_M"/>
</dbReference>
<dbReference type="Pfam" id="PF13356">
    <property type="entry name" value="Arm-DNA-bind_3"/>
    <property type="match status" value="1"/>
</dbReference>
<proteinExistence type="inferred from homology"/>
<keyword evidence="2" id="KW-0229">DNA integration</keyword>
<dbReference type="GO" id="GO:0015074">
    <property type="term" value="P:DNA integration"/>
    <property type="evidence" value="ECO:0007669"/>
    <property type="project" value="UniProtKB-KW"/>
</dbReference>
<keyword evidence="6" id="KW-0238">DNA-binding</keyword>
<evidence type="ECO:0000256" key="1">
    <source>
        <dbReference type="ARBA" id="ARBA00008857"/>
    </source>
</evidence>
<accession>A0A8F6TZQ4</accession>
<keyword evidence="7" id="KW-1185">Reference proteome</keyword>
<feature type="domain" description="Tyr recombinase" evidence="3">
    <location>
        <begin position="213"/>
        <end position="361"/>
    </location>
</feature>
<feature type="domain" description="Integrase DNA-binding" evidence="4">
    <location>
        <begin position="4"/>
        <end position="86"/>
    </location>
</feature>
<protein>
    <submittedName>
        <fullName evidence="6">Integrase arm-type DNA-binding domain-containing protein</fullName>
    </submittedName>
</protein>
<dbReference type="RefSeq" id="WP_219004469.1">
    <property type="nucleotide sequence ID" value="NZ_CP079194.1"/>
</dbReference>
<organism evidence="6 7">
    <name type="scientific">Gymnodinialimonas ceratoperidinii</name>
    <dbReference type="NCBI Taxonomy" id="2856823"/>
    <lineage>
        <taxon>Bacteria</taxon>
        <taxon>Pseudomonadati</taxon>
        <taxon>Pseudomonadota</taxon>
        <taxon>Alphaproteobacteria</taxon>
        <taxon>Rhodobacterales</taxon>
        <taxon>Paracoccaceae</taxon>
        <taxon>Gymnodinialimonas</taxon>
    </lineage>
</organism>
<dbReference type="CDD" id="cd00801">
    <property type="entry name" value="INT_P4_C"/>
    <property type="match status" value="1"/>
</dbReference>
<dbReference type="InterPro" id="IPR025166">
    <property type="entry name" value="Integrase_DNA_bind_dom"/>
</dbReference>
<name>A0A8F6TZQ4_9RHOB</name>
<feature type="domain" description="Phage integrase central" evidence="5">
    <location>
        <begin position="90"/>
        <end position="179"/>
    </location>
</feature>
<evidence type="ECO:0000259" key="4">
    <source>
        <dbReference type="Pfam" id="PF13356"/>
    </source>
</evidence>
<evidence type="ECO:0000259" key="5">
    <source>
        <dbReference type="Pfam" id="PF22022"/>
    </source>
</evidence>
<dbReference type="PANTHER" id="PTHR30629">
    <property type="entry name" value="PROPHAGE INTEGRASE"/>
    <property type="match status" value="1"/>
</dbReference>
<dbReference type="AlphaFoldDB" id="A0A8F6TZQ4"/>
<dbReference type="Pfam" id="PF00589">
    <property type="entry name" value="Phage_integrase"/>
    <property type="match status" value="1"/>
</dbReference>
<dbReference type="InterPro" id="IPR002104">
    <property type="entry name" value="Integrase_catalytic"/>
</dbReference>
<dbReference type="Pfam" id="PF22022">
    <property type="entry name" value="Phage_int_M"/>
    <property type="match status" value="1"/>
</dbReference>
<dbReference type="PANTHER" id="PTHR30629:SF2">
    <property type="entry name" value="PROPHAGE INTEGRASE INTS-RELATED"/>
    <property type="match status" value="1"/>
</dbReference>
<dbReference type="InterPro" id="IPR050808">
    <property type="entry name" value="Phage_Integrase"/>
</dbReference>
<evidence type="ECO:0000313" key="6">
    <source>
        <dbReference type="EMBL" id="QXT40979.1"/>
    </source>
</evidence>
<dbReference type="GO" id="GO:0003677">
    <property type="term" value="F:DNA binding"/>
    <property type="evidence" value="ECO:0007669"/>
    <property type="project" value="UniProtKB-KW"/>
</dbReference>
<dbReference type="KEGG" id="gce:KYE46_07080"/>